<evidence type="ECO:0000313" key="1">
    <source>
        <dbReference type="EMBL" id="PRQ41270.1"/>
    </source>
</evidence>
<organism evidence="1 2">
    <name type="scientific">Rosa chinensis</name>
    <name type="common">China rose</name>
    <dbReference type="NCBI Taxonomy" id="74649"/>
    <lineage>
        <taxon>Eukaryota</taxon>
        <taxon>Viridiplantae</taxon>
        <taxon>Streptophyta</taxon>
        <taxon>Embryophyta</taxon>
        <taxon>Tracheophyta</taxon>
        <taxon>Spermatophyta</taxon>
        <taxon>Magnoliopsida</taxon>
        <taxon>eudicotyledons</taxon>
        <taxon>Gunneridae</taxon>
        <taxon>Pentapetalae</taxon>
        <taxon>rosids</taxon>
        <taxon>fabids</taxon>
        <taxon>Rosales</taxon>
        <taxon>Rosaceae</taxon>
        <taxon>Rosoideae</taxon>
        <taxon>Rosoideae incertae sedis</taxon>
        <taxon>Rosa</taxon>
    </lineage>
</organism>
<proteinExistence type="predicted"/>
<evidence type="ECO:0000313" key="2">
    <source>
        <dbReference type="Proteomes" id="UP000238479"/>
    </source>
</evidence>
<reference evidence="1 2" key="1">
    <citation type="journal article" date="2018" name="Nat. Genet.">
        <title>The Rosa genome provides new insights in the design of modern roses.</title>
        <authorList>
            <person name="Bendahmane M."/>
        </authorList>
    </citation>
    <scope>NUCLEOTIDE SEQUENCE [LARGE SCALE GENOMIC DNA]</scope>
    <source>
        <strain evidence="2">cv. Old Blush</strain>
    </source>
</reference>
<dbReference type="Gramene" id="PRQ41270">
    <property type="protein sequence ID" value="PRQ41270"/>
    <property type="gene ID" value="RchiOBHm_Chr4g0445101"/>
</dbReference>
<accession>A0A2P6R4A3</accession>
<name>A0A2P6R4A3_ROSCH</name>
<protein>
    <submittedName>
        <fullName evidence="1">Uncharacterized protein</fullName>
    </submittedName>
</protein>
<keyword evidence="2" id="KW-1185">Reference proteome</keyword>
<dbReference type="EMBL" id="PDCK01000042">
    <property type="protein sequence ID" value="PRQ41270.1"/>
    <property type="molecule type" value="Genomic_DNA"/>
</dbReference>
<dbReference type="AlphaFoldDB" id="A0A2P6R4A3"/>
<dbReference type="Proteomes" id="UP000238479">
    <property type="component" value="Chromosome 4"/>
</dbReference>
<sequence>MFSCVWHKRIRAGMVKYKNQIRCQLLLYHHQYKDANSPPLLYPNLNLTQGLHSQPLLYLTLLQATAKASFFKPNNPTELSLRGQSHDVAALRSSFVLDSSVKCRQIEVEFSAANGLAQWKRETERDVELLPLSPETERLSVGCVGSIRSH</sequence>
<gene>
    <name evidence="1" type="ORF">RchiOBHm_Chr4g0445101</name>
</gene>
<comment type="caution">
    <text evidence="1">The sequence shown here is derived from an EMBL/GenBank/DDBJ whole genome shotgun (WGS) entry which is preliminary data.</text>
</comment>